<proteinExistence type="inferred from homology"/>
<dbReference type="InterPro" id="IPR036388">
    <property type="entry name" value="WH-like_DNA-bd_sf"/>
</dbReference>
<sequence>MTPAITPQGIGSLAVSSASLGQAKLRPEDARRYNRSLVLTVLFREAPMSRADLARATGLTRVTISALVADLIDEHYVVEIGLSDDVRPGKPATMIDLDTTSRCVVTLDLSGNDALTGAQLTVRGEVISSISRPRPADGPAILEAALQLVTDLVASAPSAVAGVGVGTPGIVDANGTVLSAPNFGWEDVALARLIGERVDVPVIVTNDANAAVLGEFIFGGSAQDVLLIRIGRGVGSGLLTCGRVLAGSHLAGGELGHVTVGTDGGPQCACGKVGCLEAWLAESALAAHVAASDTAALRAAGERLGIALAPVLGVLDISEILLSGRPELLDGELKQATFETLRARTLTDFHDAVEVRMAGQGDDIVLRGAAVPVLNAQLGLF</sequence>
<keyword evidence="3" id="KW-1185">Reference proteome</keyword>
<dbReference type="PANTHER" id="PTHR18964:SF149">
    <property type="entry name" value="BIFUNCTIONAL UDP-N-ACETYLGLUCOSAMINE 2-EPIMERASE_N-ACETYLMANNOSAMINE KINASE"/>
    <property type="match status" value="1"/>
</dbReference>
<dbReference type="Pfam" id="PF00480">
    <property type="entry name" value="ROK"/>
    <property type="match status" value="1"/>
</dbReference>
<accession>A0A7H0H847</accession>
<dbReference type="InterPro" id="IPR043129">
    <property type="entry name" value="ATPase_NBD"/>
</dbReference>
<dbReference type="PROSITE" id="PS01125">
    <property type="entry name" value="ROK"/>
    <property type="match status" value="1"/>
</dbReference>
<reference evidence="2 3" key="1">
    <citation type="submission" date="2020-08" db="EMBL/GenBank/DDBJ databases">
        <title>Genome sequence of Tessaracoccus defluvii JCM 17540T.</title>
        <authorList>
            <person name="Hyun D.-W."/>
            <person name="Bae J.-W."/>
        </authorList>
    </citation>
    <scope>NUCLEOTIDE SEQUENCE [LARGE SCALE GENOMIC DNA]</scope>
    <source>
        <strain evidence="2 3">JCM 17540</strain>
    </source>
</reference>
<dbReference type="PANTHER" id="PTHR18964">
    <property type="entry name" value="ROK (REPRESSOR, ORF, KINASE) FAMILY"/>
    <property type="match status" value="1"/>
</dbReference>
<dbReference type="KEGG" id="tdf:H9L22_04850"/>
<dbReference type="EMBL" id="CP060789">
    <property type="protein sequence ID" value="QNP56713.1"/>
    <property type="molecule type" value="Genomic_DNA"/>
</dbReference>
<dbReference type="Proteomes" id="UP000516117">
    <property type="component" value="Chromosome"/>
</dbReference>
<dbReference type="Gene3D" id="3.30.420.40">
    <property type="match status" value="2"/>
</dbReference>
<organism evidence="2 3">
    <name type="scientific">Tessaracoccus defluvii</name>
    <dbReference type="NCBI Taxonomy" id="1285901"/>
    <lineage>
        <taxon>Bacteria</taxon>
        <taxon>Bacillati</taxon>
        <taxon>Actinomycetota</taxon>
        <taxon>Actinomycetes</taxon>
        <taxon>Propionibacteriales</taxon>
        <taxon>Propionibacteriaceae</taxon>
        <taxon>Tessaracoccus</taxon>
    </lineage>
</organism>
<protein>
    <submittedName>
        <fullName evidence="2">ROK family transcriptional regulator</fullName>
    </submittedName>
</protein>
<dbReference type="RefSeq" id="WP_187721813.1">
    <property type="nucleotide sequence ID" value="NZ_BAABBL010000002.1"/>
</dbReference>
<dbReference type="InterPro" id="IPR036390">
    <property type="entry name" value="WH_DNA-bd_sf"/>
</dbReference>
<gene>
    <name evidence="2" type="ORF">H9L22_04850</name>
</gene>
<dbReference type="SUPFAM" id="SSF46785">
    <property type="entry name" value="Winged helix' DNA-binding domain"/>
    <property type="match status" value="1"/>
</dbReference>
<dbReference type="Gene3D" id="1.10.10.10">
    <property type="entry name" value="Winged helix-like DNA-binding domain superfamily/Winged helix DNA-binding domain"/>
    <property type="match status" value="1"/>
</dbReference>
<dbReference type="InterPro" id="IPR000600">
    <property type="entry name" value="ROK"/>
</dbReference>
<comment type="similarity">
    <text evidence="1">Belongs to the ROK (NagC/XylR) family.</text>
</comment>
<dbReference type="AlphaFoldDB" id="A0A7H0H847"/>
<dbReference type="InterPro" id="IPR049874">
    <property type="entry name" value="ROK_cs"/>
</dbReference>
<evidence type="ECO:0000313" key="3">
    <source>
        <dbReference type="Proteomes" id="UP000516117"/>
    </source>
</evidence>
<dbReference type="SUPFAM" id="SSF53067">
    <property type="entry name" value="Actin-like ATPase domain"/>
    <property type="match status" value="1"/>
</dbReference>
<evidence type="ECO:0000313" key="2">
    <source>
        <dbReference type="EMBL" id="QNP56713.1"/>
    </source>
</evidence>
<evidence type="ECO:0000256" key="1">
    <source>
        <dbReference type="ARBA" id="ARBA00006479"/>
    </source>
</evidence>
<name>A0A7H0H847_9ACTN</name>